<dbReference type="OrthoDB" id="6275838at2759"/>
<dbReference type="Proteomes" id="UP000770661">
    <property type="component" value="Unassembled WGS sequence"/>
</dbReference>
<evidence type="ECO:0000313" key="2">
    <source>
        <dbReference type="EMBL" id="KAG0719795.1"/>
    </source>
</evidence>
<proteinExistence type="predicted"/>
<evidence type="ECO:0000313" key="3">
    <source>
        <dbReference type="Proteomes" id="UP000770661"/>
    </source>
</evidence>
<dbReference type="InterPro" id="IPR001791">
    <property type="entry name" value="Laminin_G"/>
</dbReference>
<reference evidence="2" key="1">
    <citation type="submission" date="2020-07" db="EMBL/GenBank/DDBJ databases">
        <title>The High-quality genome of the commercially important snow crab, Chionoecetes opilio.</title>
        <authorList>
            <person name="Jeong J.-H."/>
            <person name="Ryu S."/>
        </authorList>
    </citation>
    <scope>NUCLEOTIDE SEQUENCE</scope>
    <source>
        <strain evidence="2">MADBK_172401_WGS</strain>
        <tissue evidence="2">Digestive gland</tissue>
    </source>
</reference>
<dbReference type="Gene3D" id="2.60.120.200">
    <property type="match status" value="1"/>
</dbReference>
<protein>
    <submittedName>
        <fullName evidence="2">Neurexin-1a</fullName>
    </submittedName>
</protein>
<comment type="caution">
    <text evidence="2">The sequence shown here is derived from an EMBL/GenBank/DDBJ whole genome shotgun (WGS) entry which is preliminary data.</text>
</comment>
<organism evidence="2 3">
    <name type="scientific">Chionoecetes opilio</name>
    <name type="common">Atlantic snow crab</name>
    <name type="synonym">Cancer opilio</name>
    <dbReference type="NCBI Taxonomy" id="41210"/>
    <lineage>
        <taxon>Eukaryota</taxon>
        <taxon>Metazoa</taxon>
        <taxon>Ecdysozoa</taxon>
        <taxon>Arthropoda</taxon>
        <taxon>Crustacea</taxon>
        <taxon>Multicrustacea</taxon>
        <taxon>Malacostraca</taxon>
        <taxon>Eumalacostraca</taxon>
        <taxon>Eucarida</taxon>
        <taxon>Decapoda</taxon>
        <taxon>Pleocyemata</taxon>
        <taxon>Brachyura</taxon>
        <taxon>Eubrachyura</taxon>
        <taxon>Majoidea</taxon>
        <taxon>Majidae</taxon>
        <taxon>Chionoecetes</taxon>
    </lineage>
</organism>
<gene>
    <name evidence="2" type="primary">nrxn1a</name>
    <name evidence="2" type="ORF">GWK47_049765</name>
</gene>
<feature type="domain" description="Laminin G" evidence="1">
    <location>
        <begin position="12"/>
        <end position="77"/>
    </location>
</feature>
<dbReference type="AlphaFoldDB" id="A0A8J4YEF0"/>
<keyword evidence="3" id="KW-1185">Reference proteome</keyword>
<name>A0A8J4YEF0_CHIOP</name>
<sequence>MECIVIITPETQNVVHVGNGLNDQQWHSVRLVRRATQVSLQVDNETPTLDHTMGRHSILQYRDIHVGMVGNDSNVHASPPASGSPGPIPPSLARCRVCTSTGSMSLRWPALDT</sequence>
<dbReference type="Pfam" id="PF02210">
    <property type="entry name" value="Laminin_G_2"/>
    <property type="match status" value="1"/>
</dbReference>
<accession>A0A8J4YEF0</accession>
<evidence type="ECO:0000259" key="1">
    <source>
        <dbReference type="Pfam" id="PF02210"/>
    </source>
</evidence>
<dbReference type="SUPFAM" id="SSF49899">
    <property type="entry name" value="Concanavalin A-like lectins/glucanases"/>
    <property type="match status" value="1"/>
</dbReference>
<dbReference type="EMBL" id="JACEEZ010013928">
    <property type="protein sequence ID" value="KAG0719795.1"/>
    <property type="molecule type" value="Genomic_DNA"/>
</dbReference>
<dbReference type="InterPro" id="IPR013320">
    <property type="entry name" value="ConA-like_dom_sf"/>
</dbReference>